<dbReference type="PANTHER" id="PTHR37957">
    <property type="entry name" value="BLR7070 PROTEIN"/>
    <property type="match status" value="1"/>
</dbReference>
<feature type="signal peptide" evidence="1">
    <location>
        <begin position="1"/>
        <end position="25"/>
    </location>
</feature>
<name>A0ABU1JYK4_9PROT</name>
<dbReference type="Proteomes" id="UP001262410">
    <property type="component" value="Unassembled WGS sequence"/>
</dbReference>
<gene>
    <name evidence="3" type="ORF">E9232_006247</name>
</gene>
<sequence length="462" mass="49038">MHPFRRAAASLAALAIALSAAGALAGDAPAPAAYPAVVAGHAVLPAMTFAVPPADAPAMFATSGKFAGPTLARIDRPFSVMGTTGSGNAVRETGLTFPFVGQAVQGFSGIKPLGNGEYVVLTDNGFGSKANSADAMLMVHRIKPDWQTGRVAVLNTLFLSDPDKKVPFRIVTEPTRERYLTGADFDIESIQPVGDHFWFGDELGPFLIETDAAGRVLTVVDTVADGKPVRSPDNPYITMPGAPGPVAFESRRSKGFEGMAASEDGKTLYPLLEGGLWDAAKGAPETDAQGHELLRIFEFDVASKKFTGKSWKYRLEANGNSIGDFNLIGGTRGLIIERDQGEGDAARACQGDPKPDCFATPAKLKRVFLVDLSQADADGVLRKIGSIDLLAMKDPDHKARQGGRGGMLSFPFVTIENVARVDADHIIVANDNNLPFSSGRAVDRQDDNEFVLLTVPELLNGK</sequence>
<dbReference type="PANTHER" id="PTHR37957:SF1">
    <property type="entry name" value="PHYTASE-LIKE DOMAIN-CONTAINING PROTEIN"/>
    <property type="match status" value="1"/>
</dbReference>
<comment type="caution">
    <text evidence="3">The sequence shown here is derived from an EMBL/GenBank/DDBJ whole genome shotgun (WGS) entry which is preliminary data.</text>
</comment>
<evidence type="ECO:0000259" key="2">
    <source>
        <dbReference type="Pfam" id="PF13449"/>
    </source>
</evidence>
<evidence type="ECO:0000313" key="3">
    <source>
        <dbReference type="EMBL" id="MDR6293696.1"/>
    </source>
</evidence>
<feature type="domain" description="Phytase-like" evidence="2">
    <location>
        <begin position="102"/>
        <end position="433"/>
    </location>
</feature>
<reference evidence="3 4" key="1">
    <citation type="submission" date="2023-07" db="EMBL/GenBank/DDBJ databases">
        <title>Sorghum-associated microbial communities from plants grown in Nebraska, USA.</title>
        <authorList>
            <person name="Schachtman D."/>
        </authorList>
    </citation>
    <scope>NUCLEOTIDE SEQUENCE [LARGE SCALE GENOMIC DNA]</scope>
    <source>
        <strain evidence="3 4">584</strain>
    </source>
</reference>
<feature type="chain" id="PRO_5046314308" description="Phytase-like domain-containing protein" evidence="1">
    <location>
        <begin position="26"/>
        <end position="462"/>
    </location>
</feature>
<accession>A0ABU1JYK4</accession>
<proteinExistence type="predicted"/>
<keyword evidence="1" id="KW-0732">Signal</keyword>
<dbReference type="EMBL" id="JAVDPW010000013">
    <property type="protein sequence ID" value="MDR6293696.1"/>
    <property type="molecule type" value="Genomic_DNA"/>
</dbReference>
<evidence type="ECO:0000313" key="4">
    <source>
        <dbReference type="Proteomes" id="UP001262410"/>
    </source>
</evidence>
<dbReference type="InterPro" id="IPR027372">
    <property type="entry name" value="Phytase-like_dom"/>
</dbReference>
<organism evidence="3 4">
    <name type="scientific">Inquilinus ginsengisoli</name>
    <dbReference type="NCBI Taxonomy" id="363840"/>
    <lineage>
        <taxon>Bacteria</taxon>
        <taxon>Pseudomonadati</taxon>
        <taxon>Pseudomonadota</taxon>
        <taxon>Alphaproteobacteria</taxon>
        <taxon>Rhodospirillales</taxon>
        <taxon>Rhodospirillaceae</taxon>
        <taxon>Inquilinus</taxon>
    </lineage>
</organism>
<protein>
    <recommendedName>
        <fullName evidence="2">Phytase-like domain-containing protein</fullName>
    </recommendedName>
</protein>
<dbReference type="RefSeq" id="WP_309800883.1">
    <property type="nucleotide sequence ID" value="NZ_JAVDPW010000013.1"/>
</dbReference>
<evidence type="ECO:0000256" key="1">
    <source>
        <dbReference type="SAM" id="SignalP"/>
    </source>
</evidence>
<dbReference type="Pfam" id="PF13449">
    <property type="entry name" value="Phytase-like"/>
    <property type="match status" value="1"/>
</dbReference>
<keyword evidence="4" id="KW-1185">Reference proteome</keyword>